<keyword evidence="1" id="KW-1133">Transmembrane helix</keyword>
<keyword evidence="1" id="KW-0472">Membrane</keyword>
<keyword evidence="1" id="KW-0812">Transmembrane</keyword>
<feature type="transmembrane region" description="Helical" evidence="1">
    <location>
        <begin position="9"/>
        <end position="28"/>
    </location>
</feature>
<sequence>MRRRRDPRVVVLVVAAFAVLSGVVVGMAARWPTAGIVVSFVLVSTGAFVIADNPPMRNAFREFCLRALRSVCSPLVTDRTPQPEPSDAESAEAHLKRAGLLVECDSGPVPSVAPAFERAWRQRILSMGDRSQDEAVLAGLLTVPQRLVELEWNADEEALVATVHGTRAGQWPSRAAFVADVTAIAEFRDRYPEWWTLSPTVRGRALATLRLCLDWCPTCDGTIHVSQIDRDSTGTESALSATCEGCAACLFEAGPDPVQFTDPRRPDADAEA</sequence>
<dbReference type="GeneID" id="9993256"/>
<organism evidence="4 5">
    <name type="scientific">Halogeometricum borinquense</name>
    <dbReference type="NCBI Taxonomy" id="60847"/>
    <lineage>
        <taxon>Archaea</taxon>
        <taxon>Methanobacteriati</taxon>
        <taxon>Methanobacteriota</taxon>
        <taxon>Stenosarchaea group</taxon>
        <taxon>Halobacteria</taxon>
        <taxon>Halobacteriales</taxon>
        <taxon>Haloferacaceae</taxon>
        <taxon>Halogeometricum</taxon>
    </lineage>
</organism>
<feature type="domain" description="DUF8054" evidence="2">
    <location>
        <begin position="214"/>
        <end position="253"/>
    </location>
</feature>
<dbReference type="Pfam" id="PF26237">
    <property type="entry name" value="DUF8054_C"/>
    <property type="match status" value="1"/>
</dbReference>
<feature type="transmembrane region" description="Helical" evidence="1">
    <location>
        <begin position="34"/>
        <end position="51"/>
    </location>
</feature>
<evidence type="ECO:0000259" key="2">
    <source>
        <dbReference type="Pfam" id="PF26237"/>
    </source>
</evidence>
<evidence type="ECO:0000313" key="4">
    <source>
        <dbReference type="EMBL" id="RYJ14002.1"/>
    </source>
</evidence>
<accession>A0A482TBB2</accession>
<evidence type="ECO:0000256" key="1">
    <source>
        <dbReference type="SAM" id="Phobius"/>
    </source>
</evidence>
<evidence type="ECO:0000259" key="3">
    <source>
        <dbReference type="Pfam" id="PF26238"/>
    </source>
</evidence>
<protein>
    <submittedName>
        <fullName evidence="4">Uncharacterized protein</fullName>
    </submittedName>
</protein>
<proteinExistence type="predicted"/>
<dbReference type="OMA" id="WNADEEA"/>
<dbReference type="InterPro" id="IPR058775">
    <property type="entry name" value="DUF8054_M"/>
</dbReference>
<evidence type="ECO:0000313" key="5">
    <source>
        <dbReference type="Proteomes" id="UP000294028"/>
    </source>
</evidence>
<feature type="domain" description="DUF8054" evidence="3">
    <location>
        <begin position="91"/>
        <end position="211"/>
    </location>
</feature>
<dbReference type="InterPro" id="IPR058675">
    <property type="entry name" value="DUF8054_C"/>
</dbReference>
<dbReference type="AlphaFoldDB" id="A0A482TBB2"/>
<gene>
    <name evidence="4" type="ORF">ELS19_08510</name>
</gene>
<dbReference type="Proteomes" id="UP000294028">
    <property type="component" value="Unassembled WGS sequence"/>
</dbReference>
<dbReference type="EMBL" id="RZHH01000002">
    <property type="protein sequence ID" value="RYJ14002.1"/>
    <property type="molecule type" value="Genomic_DNA"/>
</dbReference>
<dbReference type="Pfam" id="PF26238">
    <property type="entry name" value="DUF8054_M"/>
    <property type="match status" value="1"/>
</dbReference>
<comment type="caution">
    <text evidence="4">The sequence shown here is derived from an EMBL/GenBank/DDBJ whole genome shotgun (WGS) entry which is preliminary data.</text>
</comment>
<reference evidence="4 5" key="1">
    <citation type="submission" date="2018-12" db="EMBL/GenBank/DDBJ databases">
        <title>Genome analysis provides insights into bioremediation potentialities of Halogeometricum borinquense strain N11.</title>
        <authorList>
            <person name="Najjari A."/>
            <person name="Youssef N."/>
            <person name="Fhoula I."/>
            <person name="Ben Dhia O."/>
            <person name="Mahjoubi M."/>
            <person name="Ouzari H.I."/>
            <person name="Cherif A."/>
        </authorList>
    </citation>
    <scope>NUCLEOTIDE SEQUENCE [LARGE SCALE GENOMIC DNA]</scope>
    <source>
        <strain evidence="4 5">N11</strain>
    </source>
</reference>
<name>A0A482TBB2_9EURY</name>
<dbReference type="RefSeq" id="WP_006054247.1">
    <property type="nucleotide sequence ID" value="NZ_RZHH01000002.1"/>
</dbReference>